<reference evidence="11" key="2">
    <citation type="submission" date="2021-04" db="EMBL/GenBank/DDBJ databases">
        <authorList>
            <person name="Gilroy R."/>
        </authorList>
    </citation>
    <scope>NUCLEOTIDE SEQUENCE</scope>
    <source>
        <strain evidence="11">G4-2901</strain>
    </source>
</reference>
<evidence type="ECO:0000256" key="2">
    <source>
        <dbReference type="ARBA" id="ARBA00007353"/>
    </source>
</evidence>
<keyword evidence="3" id="KW-0808">Transferase</keyword>
<comment type="catalytic activity">
    <reaction evidence="9">
        <text>S-methyl-5'-thioadenosine + phosphate = 5-(methylsulfanyl)-alpha-D-ribose 1-phosphate + adenine</text>
        <dbReference type="Rhea" id="RHEA:11852"/>
        <dbReference type="ChEBI" id="CHEBI:16708"/>
        <dbReference type="ChEBI" id="CHEBI:17509"/>
        <dbReference type="ChEBI" id="CHEBI:43474"/>
        <dbReference type="ChEBI" id="CHEBI:58533"/>
        <dbReference type="EC" id="2.4.2.28"/>
    </reaction>
    <physiologicalReaction direction="left-to-right" evidence="9">
        <dbReference type="Rhea" id="RHEA:11853"/>
    </physiologicalReaction>
</comment>
<dbReference type="SUPFAM" id="SSF64438">
    <property type="entry name" value="CNF1/YfiH-like putative cysteine hydrolases"/>
    <property type="match status" value="1"/>
</dbReference>
<evidence type="ECO:0000256" key="4">
    <source>
        <dbReference type="ARBA" id="ARBA00022723"/>
    </source>
</evidence>
<dbReference type="EMBL" id="JAHLFW010000111">
    <property type="protein sequence ID" value="MBU3839308.1"/>
    <property type="molecule type" value="Genomic_DNA"/>
</dbReference>
<organism evidence="11 12">
    <name type="scientific">Candidatus Phocaeicola faecigallinarum</name>
    <dbReference type="NCBI Taxonomy" id="2838732"/>
    <lineage>
        <taxon>Bacteria</taxon>
        <taxon>Pseudomonadati</taxon>
        <taxon>Bacteroidota</taxon>
        <taxon>Bacteroidia</taxon>
        <taxon>Bacteroidales</taxon>
        <taxon>Bacteroidaceae</taxon>
        <taxon>Phocaeicola</taxon>
    </lineage>
</organism>
<accession>A0A948X0B1</accession>
<name>A0A948X0B1_9BACT</name>
<proteinExistence type="inferred from homology"/>
<comment type="similarity">
    <text evidence="2 10">Belongs to the purine nucleoside phosphorylase YfiH/LACC1 family.</text>
</comment>
<dbReference type="PANTHER" id="PTHR30616">
    <property type="entry name" value="UNCHARACTERIZED PROTEIN YFIH"/>
    <property type="match status" value="1"/>
</dbReference>
<dbReference type="CDD" id="cd16833">
    <property type="entry name" value="YfiH"/>
    <property type="match status" value="1"/>
</dbReference>
<evidence type="ECO:0000256" key="3">
    <source>
        <dbReference type="ARBA" id="ARBA00022679"/>
    </source>
</evidence>
<dbReference type="GO" id="GO:0016787">
    <property type="term" value="F:hydrolase activity"/>
    <property type="evidence" value="ECO:0007669"/>
    <property type="project" value="UniProtKB-KW"/>
</dbReference>
<evidence type="ECO:0000313" key="11">
    <source>
        <dbReference type="EMBL" id="MBU3839308.1"/>
    </source>
</evidence>
<dbReference type="PROSITE" id="PS50096">
    <property type="entry name" value="IQ"/>
    <property type="match status" value="1"/>
</dbReference>
<gene>
    <name evidence="11" type="primary">pgeF</name>
    <name evidence="11" type="ORF">H9777_13580</name>
</gene>
<evidence type="ECO:0000256" key="7">
    <source>
        <dbReference type="ARBA" id="ARBA00047989"/>
    </source>
</evidence>
<sequence>MNNLFLKDNRMLVYGLNKSYADIFCFSTTRHGGYSSGQYSSFNCNHYCGDCPENVERNRELLAEIMPSRPKLLVVPHQIHSTEIRMINDVFLHADEVVRKDLLEGVDAVMTNIPGVCVCVSTADCIPVLCYDVRNKAVAAIHAGWRGTVARIVEKTLKQMRSAYETRMQDVVAVIGPGISLQSFEVGDEVYQTFNDAGFDMDIIARRYSRWHIDLWETNRLQLVSAGVNPDNIEVSGICTYTAFEDFFSARRLGINSGRIISGIMLKG</sequence>
<dbReference type="PANTHER" id="PTHR30616:SF2">
    <property type="entry name" value="PURINE NUCLEOSIDE PHOSPHORYLASE LACC1"/>
    <property type="match status" value="1"/>
</dbReference>
<comment type="caution">
    <text evidence="11">The sequence shown here is derived from an EMBL/GenBank/DDBJ whole genome shotgun (WGS) entry which is preliminary data.</text>
</comment>
<keyword evidence="6" id="KW-0862">Zinc</keyword>
<comment type="catalytic activity">
    <reaction evidence="8">
        <text>adenosine + phosphate = alpha-D-ribose 1-phosphate + adenine</text>
        <dbReference type="Rhea" id="RHEA:27642"/>
        <dbReference type="ChEBI" id="CHEBI:16335"/>
        <dbReference type="ChEBI" id="CHEBI:16708"/>
        <dbReference type="ChEBI" id="CHEBI:43474"/>
        <dbReference type="ChEBI" id="CHEBI:57720"/>
        <dbReference type="EC" id="2.4.2.1"/>
    </reaction>
    <physiologicalReaction direction="left-to-right" evidence="8">
        <dbReference type="Rhea" id="RHEA:27643"/>
    </physiologicalReaction>
</comment>
<keyword evidence="4" id="KW-0479">Metal-binding</keyword>
<protein>
    <recommendedName>
        <fullName evidence="10">Purine nucleoside phosphorylase</fullName>
    </recommendedName>
</protein>
<dbReference type="Proteomes" id="UP000783796">
    <property type="component" value="Unassembled WGS sequence"/>
</dbReference>
<evidence type="ECO:0000256" key="8">
    <source>
        <dbReference type="ARBA" id="ARBA00048968"/>
    </source>
</evidence>
<evidence type="ECO:0000256" key="5">
    <source>
        <dbReference type="ARBA" id="ARBA00022801"/>
    </source>
</evidence>
<dbReference type="GO" id="GO:0005507">
    <property type="term" value="F:copper ion binding"/>
    <property type="evidence" value="ECO:0007669"/>
    <property type="project" value="TreeGrafter"/>
</dbReference>
<dbReference type="Pfam" id="PF02578">
    <property type="entry name" value="Cu-oxidase_4"/>
    <property type="match status" value="1"/>
</dbReference>
<reference evidence="11" key="1">
    <citation type="journal article" date="2021" name="PeerJ">
        <title>Extensive microbial diversity within the chicken gut microbiome revealed by metagenomics and culture.</title>
        <authorList>
            <person name="Gilroy R."/>
            <person name="Ravi A."/>
            <person name="Getino M."/>
            <person name="Pursley I."/>
            <person name="Horton D.L."/>
            <person name="Alikhan N.F."/>
            <person name="Baker D."/>
            <person name="Gharbi K."/>
            <person name="Hall N."/>
            <person name="Watson M."/>
            <person name="Adriaenssens E.M."/>
            <person name="Foster-Nyarko E."/>
            <person name="Jarju S."/>
            <person name="Secka A."/>
            <person name="Antonio M."/>
            <person name="Oren A."/>
            <person name="Chaudhuri R.R."/>
            <person name="La Ragione R."/>
            <person name="Hildebrand F."/>
            <person name="Pallen M.J."/>
        </authorList>
    </citation>
    <scope>NUCLEOTIDE SEQUENCE</scope>
    <source>
        <strain evidence="11">G4-2901</strain>
    </source>
</reference>
<evidence type="ECO:0000256" key="6">
    <source>
        <dbReference type="ARBA" id="ARBA00022833"/>
    </source>
</evidence>
<keyword evidence="5" id="KW-0378">Hydrolase</keyword>
<dbReference type="InterPro" id="IPR038371">
    <property type="entry name" value="Cu_polyphenol_OxRdtase_sf"/>
</dbReference>
<evidence type="ECO:0000256" key="1">
    <source>
        <dbReference type="ARBA" id="ARBA00000553"/>
    </source>
</evidence>
<dbReference type="GO" id="GO:0017061">
    <property type="term" value="F:S-methyl-5-thioadenosine phosphorylase activity"/>
    <property type="evidence" value="ECO:0007669"/>
    <property type="project" value="UniProtKB-EC"/>
</dbReference>
<evidence type="ECO:0000256" key="10">
    <source>
        <dbReference type="RuleBase" id="RU361274"/>
    </source>
</evidence>
<evidence type="ECO:0000313" key="12">
    <source>
        <dbReference type="Proteomes" id="UP000783796"/>
    </source>
</evidence>
<dbReference type="InterPro" id="IPR011324">
    <property type="entry name" value="Cytotoxic_necrot_fac-like_cat"/>
</dbReference>
<dbReference type="AlphaFoldDB" id="A0A948X0B1"/>
<comment type="catalytic activity">
    <reaction evidence="1">
        <text>inosine + phosphate = alpha-D-ribose 1-phosphate + hypoxanthine</text>
        <dbReference type="Rhea" id="RHEA:27646"/>
        <dbReference type="ChEBI" id="CHEBI:17368"/>
        <dbReference type="ChEBI" id="CHEBI:17596"/>
        <dbReference type="ChEBI" id="CHEBI:43474"/>
        <dbReference type="ChEBI" id="CHEBI:57720"/>
        <dbReference type="EC" id="2.4.2.1"/>
    </reaction>
    <physiologicalReaction direction="left-to-right" evidence="1">
        <dbReference type="Rhea" id="RHEA:27647"/>
    </physiologicalReaction>
</comment>
<dbReference type="Gene3D" id="3.60.140.10">
    <property type="entry name" value="CNF1/YfiH-like putative cysteine hydrolases"/>
    <property type="match status" value="1"/>
</dbReference>
<comment type="catalytic activity">
    <reaction evidence="7">
        <text>adenosine + H2O + H(+) = inosine + NH4(+)</text>
        <dbReference type="Rhea" id="RHEA:24408"/>
        <dbReference type="ChEBI" id="CHEBI:15377"/>
        <dbReference type="ChEBI" id="CHEBI:15378"/>
        <dbReference type="ChEBI" id="CHEBI:16335"/>
        <dbReference type="ChEBI" id="CHEBI:17596"/>
        <dbReference type="ChEBI" id="CHEBI:28938"/>
        <dbReference type="EC" id="3.5.4.4"/>
    </reaction>
    <physiologicalReaction direction="left-to-right" evidence="7">
        <dbReference type="Rhea" id="RHEA:24409"/>
    </physiologicalReaction>
</comment>
<dbReference type="NCBIfam" id="TIGR00726">
    <property type="entry name" value="peptidoglycan editing factor PgeF"/>
    <property type="match status" value="1"/>
</dbReference>
<dbReference type="InterPro" id="IPR003730">
    <property type="entry name" value="Cu_polyphenol_OxRdtase"/>
</dbReference>
<evidence type="ECO:0000256" key="9">
    <source>
        <dbReference type="ARBA" id="ARBA00049893"/>
    </source>
</evidence>